<name>A0A2C9CPC9_9RHOB</name>
<evidence type="ECO:0000256" key="2">
    <source>
        <dbReference type="ARBA" id="ARBA00022475"/>
    </source>
</evidence>
<dbReference type="PANTHER" id="PTHR30086">
    <property type="entry name" value="ARGININE EXPORTER PROTEIN ARGO"/>
    <property type="match status" value="1"/>
</dbReference>
<accession>A0A2C9CPC9</accession>
<evidence type="ECO:0000256" key="5">
    <source>
        <dbReference type="ARBA" id="ARBA00023136"/>
    </source>
</evidence>
<evidence type="ECO:0000256" key="3">
    <source>
        <dbReference type="ARBA" id="ARBA00022692"/>
    </source>
</evidence>
<evidence type="ECO:0000313" key="8">
    <source>
        <dbReference type="Proteomes" id="UP000220034"/>
    </source>
</evidence>
<dbReference type="EMBL" id="OCTN01000001">
    <property type="protein sequence ID" value="SOH93092.1"/>
    <property type="molecule type" value="Genomic_DNA"/>
</dbReference>
<keyword evidence="3 6" id="KW-0812">Transmembrane</keyword>
<reference evidence="8" key="1">
    <citation type="submission" date="2017-09" db="EMBL/GenBank/DDBJ databases">
        <authorList>
            <person name="Varghese N."/>
            <person name="Submissions S."/>
        </authorList>
    </citation>
    <scope>NUCLEOTIDE SEQUENCE [LARGE SCALE GENOMIC DNA]</scope>
    <source>
        <strain evidence="8">C7</strain>
    </source>
</reference>
<keyword evidence="2" id="KW-1003">Cell membrane</keyword>
<dbReference type="Pfam" id="PF01810">
    <property type="entry name" value="LysE"/>
    <property type="match status" value="1"/>
</dbReference>
<feature type="transmembrane region" description="Helical" evidence="6">
    <location>
        <begin position="106"/>
        <end position="125"/>
    </location>
</feature>
<evidence type="ECO:0000256" key="1">
    <source>
        <dbReference type="ARBA" id="ARBA00004651"/>
    </source>
</evidence>
<evidence type="ECO:0000256" key="6">
    <source>
        <dbReference type="SAM" id="Phobius"/>
    </source>
</evidence>
<dbReference type="Proteomes" id="UP000220034">
    <property type="component" value="Unassembled WGS sequence"/>
</dbReference>
<keyword evidence="8" id="KW-1185">Reference proteome</keyword>
<organism evidence="7 8">
    <name type="scientific">Pontivivens marinum</name>
    <dbReference type="NCBI Taxonomy" id="1690039"/>
    <lineage>
        <taxon>Bacteria</taxon>
        <taxon>Pseudomonadati</taxon>
        <taxon>Pseudomonadota</taxon>
        <taxon>Alphaproteobacteria</taxon>
        <taxon>Rhodobacterales</taxon>
        <taxon>Paracoccaceae</taxon>
        <taxon>Pontivivens</taxon>
    </lineage>
</organism>
<gene>
    <name evidence="7" type="ORF">SAMN06273572_101947</name>
</gene>
<feature type="transmembrane region" description="Helical" evidence="6">
    <location>
        <begin position="39"/>
        <end position="61"/>
    </location>
</feature>
<comment type="subcellular location">
    <subcellularLocation>
        <location evidence="1">Cell membrane</location>
        <topology evidence="1">Multi-pass membrane protein</topology>
    </subcellularLocation>
</comment>
<evidence type="ECO:0000313" key="7">
    <source>
        <dbReference type="EMBL" id="SOH93092.1"/>
    </source>
</evidence>
<evidence type="ECO:0000256" key="4">
    <source>
        <dbReference type="ARBA" id="ARBA00022989"/>
    </source>
</evidence>
<feature type="transmembrane region" description="Helical" evidence="6">
    <location>
        <begin position="67"/>
        <end position="85"/>
    </location>
</feature>
<feature type="transmembrane region" description="Helical" evidence="6">
    <location>
        <begin position="145"/>
        <end position="166"/>
    </location>
</feature>
<keyword evidence="5 6" id="KW-0472">Membrane</keyword>
<keyword evidence="4 6" id="KW-1133">Transmembrane helix</keyword>
<feature type="transmembrane region" description="Helical" evidence="6">
    <location>
        <begin position="178"/>
        <end position="199"/>
    </location>
</feature>
<dbReference type="AlphaFoldDB" id="A0A2C9CPC9"/>
<dbReference type="GO" id="GO:0005886">
    <property type="term" value="C:plasma membrane"/>
    <property type="evidence" value="ECO:0007669"/>
    <property type="project" value="UniProtKB-SubCell"/>
</dbReference>
<dbReference type="RefSeq" id="WP_180955880.1">
    <property type="nucleotide sequence ID" value="NZ_OCTN01000001.1"/>
</dbReference>
<dbReference type="InterPro" id="IPR001123">
    <property type="entry name" value="LeuE-type"/>
</dbReference>
<protein>
    <submittedName>
        <fullName evidence="7">L-lysine exporter family protein LysE/ArgO</fullName>
    </submittedName>
</protein>
<dbReference type="PANTHER" id="PTHR30086:SF20">
    <property type="entry name" value="ARGININE EXPORTER PROTEIN ARGO-RELATED"/>
    <property type="match status" value="1"/>
</dbReference>
<proteinExistence type="predicted"/>
<feature type="transmembrane region" description="Helical" evidence="6">
    <location>
        <begin position="6"/>
        <end position="27"/>
    </location>
</feature>
<dbReference type="GO" id="GO:0015171">
    <property type="term" value="F:amino acid transmembrane transporter activity"/>
    <property type="evidence" value="ECO:0007669"/>
    <property type="project" value="TreeGrafter"/>
</dbReference>
<sequence length="200" mass="21454">MIEALFAGYALGLGLILAIGAQNAFVLRQGLRGEHIFMICLTCALSDALLILAGVGGFGVLVETAPWVEPVFLYGGVAFLLVYGFRSFRAAFTATDALSPSDTAPARLGTVLATCLALTWLNPHVYLDTLVFVGSVSTQFDPHRWSFGAGAVMASFSFFFALGYGARLLRPFFARPSAWRILDGLVGVVMWVIALGLLLR</sequence>